<dbReference type="CDD" id="cd01301">
    <property type="entry name" value="rDP_like"/>
    <property type="match status" value="1"/>
</dbReference>
<name>A0A926ET53_9FIRM</name>
<dbReference type="RefSeq" id="WP_262428453.1">
    <property type="nucleotide sequence ID" value="NZ_JACRTG010000005.1"/>
</dbReference>
<protein>
    <submittedName>
        <fullName evidence="1">Membrane dipeptidase</fullName>
    </submittedName>
</protein>
<organism evidence="1 2">
    <name type="scientific">Paratissierella segnis</name>
    <dbReference type="NCBI Taxonomy" id="2763679"/>
    <lineage>
        <taxon>Bacteria</taxon>
        <taxon>Bacillati</taxon>
        <taxon>Bacillota</taxon>
        <taxon>Tissierellia</taxon>
        <taxon>Tissierellales</taxon>
        <taxon>Tissierellaceae</taxon>
        <taxon>Paratissierella</taxon>
    </lineage>
</organism>
<keyword evidence="2" id="KW-1185">Reference proteome</keyword>
<dbReference type="PANTHER" id="PTHR10443">
    <property type="entry name" value="MICROSOMAL DIPEPTIDASE"/>
    <property type="match status" value="1"/>
</dbReference>
<dbReference type="PANTHER" id="PTHR10443:SF12">
    <property type="entry name" value="DIPEPTIDASE"/>
    <property type="match status" value="1"/>
</dbReference>
<dbReference type="InterPro" id="IPR032466">
    <property type="entry name" value="Metal_Hydrolase"/>
</dbReference>
<sequence length="466" mass="52484">MDTIISIFTIIVLLLNFSVKSFAVTDKKINPLKLHIDSIVVDGHNDTMMKIIDETTWLPNIDIRRETQNQIDIPKLRAGNLKVPFFSAYTSAYYGNPNKSASRTLALINALYWTEKNNADIFEISSTYDEIEKGILAKKIAAVPTMEGAYSLVEDNAMELLEQYHDLGVKVIGFTWNYSNDLGEGAYRAYADRDGTHSSGGLTELGAEVVERMNELGMIVDVSHMAESTFWDVINTTKAPVIASHSGVYAMKAHQRNLNDEQLKALAKNGGVIGIVLYPEFLTDKKETFIKDFVDHIDYAVKLIGVDHVGIGSDFDGATMPKDLKDSSKIYKITEELVRRNYKKEEIQKILGKNFLRVIKECDKLAEVPNKASNIRIEPFLEMGEIIKDGTPLLKAKIEGNEIDQAGFRIIINGIVHNPTFDKETSTLSYKIKNPLIEKFYVVTFEAKNTDGEIQRESRIFYNCEL</sequence>
<dbReference type="Pfam" id="PF01244">
    <property type="entry name" value="Peptidase_M19"/>
    <property type="match status" value="1"/>
</dbReference>
<dbReference type="PROSITE" id="PS51365">
    <property type="entry name" value="RENAL_DIPEPTIDASE_2"/>
    <property type="match status" value="1"/>
</dbReference>
<dbReference type="AlphaFoldDB" id="A0A926ET53"/>
<dbReference type="EMBL" id="JACRTG010000005">
    <property type="protein sequence ID" value="MBC8586982.1"/>
    <property type="molecule type" value="Genomic_DNA"/>
</dbReference>
<evidence type="ECO:0000313" key="2">
    <source>
        <dbReference type="Proteomes" id="UP000601171"/>
    </source>
</evidence>
<dbReference type="Gene3D" id="3.20.20.140">
    <property type="entry name" value="Metal-dependent hydrolases"/>
    <property type="match status" value="1"/>
</dbReference>
<reference evidence="1" key="1">
    <citation type="submission" date="2020-08" db="EMBL/GenBank/DDBJ databases">
        <title>Genome public.</title>
        <authorList>
            <person name="Liu C."/>
            <person name="Sun Q."/>
        </authorList>
    </citation>
    <scope>NUCLEOTIDE SEQUENCE</scope>
    <source>
        <strain evidence="1">BX21</strain>
    </source>
</reference>
<proteinExistence type="predicted"/>
<dbReference type="GO" id="GO:0006508">
    <property type="term" value="P:proteolysis"/>
    <property type="evidence" value="ECO:0007669"/>
    <property type="project" value="InterPro"/>
</dbReference>
<dbReference type="GO" id="GO:0070573">
    <property type="term" value="F:metallodipeptidase activity"/>
    <property type="evidence" value="ECO:0007669"/>
    <property type="project" value="InterPro"/>
</dbReference>
<dbReference type="SUPFAM" id="SSF51556">
    <property type="entry name" value="Metallo-dependent hydrolases"/>
    <property type="match status" value="1"/>
</dbReference>
<dbReference type="Proteomes" id="UP000601171">
    <property type="component" value="Unassembled WGS sequence"/>
</dbReference>
<dbReference type="InterPro" id="IPR008257">
    <property type="entry name" value="Pept_M19"/>
</dbReference>
<gene>
    <name evidence="1" type="ORF">H8707_01835</name>
</gene>
<accession>A0A926ET53</accession>
<comment type="caution">
    <text evidence="1">The sequence shown here is derived from an EMBL/GenBank/DDBJ whole genome shotgun (WGS) entry which is preliminary data.</text>
</comment>
<evidence type="ECO:0000313" key="1">
    <source>
        <dbReference type="EMBL" id="MBC8586982.1"/>
    </source>
</evidence>